<reference evidence="2" key="1">
    <citation type="submission" date="2016-10" db="EMBL/GenBank/DDBJ databases">
        <authorList>
            <person name="Wibberg D."/>
        </authorList>
    </citation>
    <scope>NUCLEOTIDE SEQUENCE [LARGE SCALE GENOMIC DNA]</scope>
</reference>
<gene>
    <name evidence="1" type="ORF">DSM25559_5191</name>
</gene>
<proteinExistence type="predicted"/>
<evidence type="ECO:0000313" key="2">
    <source>
        <dbReference type="Proteomes" id="UP000187891"/>
    </source>
</evidence>
<dbReference type="InterPro" id="IPR000836">
    <property type="entry name" value="PRTase_dom"/>
</dbReference>
<accession>A0A1R3U4R4</accession>
<dbReference type="AlphaFoldDB" id="A0A1R3U4R4"/>
<dbReference type="InterPro" id="IPR029057">
    <property type="entry name" value="PRTase-like"/>
</dbReference>
<dbReference type="Proteomes" id="UP000187891">
    <property type="component" value="Unassembled WGS sequence"/>
</dbReference>
<evidence type="ECO:0008006" key="3">
    <source>
        <dbReference type="Google" id="ProtNLM"/>
    </source>
</evidence>
<dbReference type="RefSeq" id="WP_077123064.1">
    <property type="nucleotide sequence ID" value="NZ_FMUE01000024.1"/>
</dbReference>
<dbReference type="STRING" id="1907666.DSM25559_5191"/>
<sequence length="196" mass="21749">MQVQVKKIDGSWDLGYVLHKHTLSSVYLGDDEYGHARFDNTRSEPGEAIYQLKYKSDWSQVGPLAAQIQISLLPLFEKIGLIIPMPASTVRARQPVDEIATELGRLTNTPVFTSIIVKTPAPAGSPQLKNLNTRAEKDAALEGRFSINPAITNDGHWNALVLDDLFHTGATMDAVCKTLRTYNKINKIYAAAITWR</sequence>
<dbReference type="Gene3D" id="3.40.50.2020">
    <property type="match status" value="1"/>
</dbReference>
<dbReference type="SUPFAM" id="SSF53271">
    <property type="entry name" value="PRTase-like"/>
    <property type="match status" value="1"/>
</dbReference>
<dbReference type="CDD" id="cd06223">
    <property type="entry name" value="PRTases_typeI"/>
    <property type="match status" value="1"/>
</dbReference>
<organism evidence="1 2">
    <name type="scientific">Agrobacterium rosae</name>
    <dbReference type="NCBI Taxonomy" id="1972867"/>
    <lineage>
        <taxon>Bacteria</taxon>
        <taxon>Pseudomonadati</taxon>
        <taxon>Pseudomonadota</taxon>
        <taxon>Alphaproteobacteria</taxon>
        <taxon>Hyphomicrobiales</taxon>
        <taxon>Rhizobiaceae</taxon>
        <taxon>Rhizobium/Agrobacterium group</taxon>
        <taxon>Agrobacterium</taxon>
    </lineage>
</organism>
<protein>
    <recommendedName>
        <fullName evidence="3">Amidophosphoribosyltransferase</fullName>
    </recommendedName>
</protein>
<evidence type="ECO:0000313" key="1">
    <source>
        <dbReference type="EMBL" id="SCX35868.1"/>
    </source>
</evidence>
<dbReference type="EMBL" id="FMUE01000024">
    <property type="protein sequence ID" value="SCX35868.1"/>
    <property type="molecule type" value="Genomic_DNA"/>
</dbReference>
<name>A0A1R3U4R4_9HYPH</name>